<sequence>MLPPPFRHRIPGMPAPLPGGVYAAAGPGMVQPALKAQPHLLYVPDSEVDGRTVVISQRTHRIVRVLDTGALDQHVTPSWDLRTLYVEASASDHLAKIDPATGRMTGTAATSRPYNLYFTPNGRQAIVMDEQHDEIVFSDPRTFKRQQVVSDPACSGPNHADFSANGRYFIVSCEFSGELLKVSTMRHRVIGHLRLGMPAMPQDVRLAPDGRSFFVADMGRDRLLRIGWRHFRITHSYPTLAMPHGIYFSRDQRVLYLSDRMAGAVQVFNLAKGRFTQTWRIPGGGSPDMGGLSADGRTLWLSGRYDGVVYGFDTSTGKLIAKIPVPAHSPHGLLVWPQPGRYSLGHTGLMR</sequence>
<dbReference type="SUPFAM" id="SSF50974">
    <property type="entry name" value="Nitrous oxide reductase, N-terminal domain"/>
    <property type="match status" value="1"/>
</dbReference>
<dbReference type="Gene3D" id="2.130.10.10">
    <property type="entry name" value="YVTN repeat-like/Quinoprotein amine dehydrogenase"/>
    <property type="match status" value="2"/>
</dbReference>
<proteinExistence type="predicted"/>
<dbReference type="InterPro" id="IPR011045">
    <property type="entry name" value="N2O_reductase_N"/>
</dbReference>
<keyword evidence="2" id="KW-1185">Reference proteome</keyword>
<reference evidence="2" key="1">
    <citation type="journal article" date="2019" name="Int. J. Syst. Evol. Microbiol.">
        <title>The Global Catalogue of Microorganisms (GCM) 10K type strain sequencing project: providing services to taxonomists for standard genome sequencing and annotation.</title>
        <authorList>
            <consortium name="The Broad Institute Genomics Platform"/>
            <consortium name="The Broad Institute Genome Sequencing Center for Infectious Disease"/>
            <person name="Wu L."/>
            <person name="Ma J."/>
        </authorList>
    </citation>
    <scope>NUCLEOTIDE SEQUENCE [LARGE SCALE GENOMIC DNA]</scope>
    <source>
        <strain evidence="2">JCM 15309</strain>
    </source>
</reference>
<dbReference type="Proteomes" id="UP001500571">
    <property type="component" value="Unassembled WGS sequence"/>
</dbReference>
<gene>
    <name evidence="1" type="ORF">GCM10009798_19420</name>
</gene>
<evidence type="ECO:0008006" key="3">
    <source>
        <dbReference type="Google" id="ProtNLM"/>
    </source>
</evidence>
<dbReference type="InterPro" id="IPR019405">
    <property type="entry name" value="Lactonase_7-beta_prop"/>
</dbReference>
<organism evidence="1 2">
    <name type="scientific">Nocardioides panacihumi</name>
    <dbReference type="NCBI Taxonomy" id="400774"/>
    <lineage>
        <taxon>Bacteria</taxon>
        <taxon>Bacillati</taxon>
        <taxon>Actinomycetota</taxon>
        <taxon>Actinomycetes</taxon>
        <taxon>Propionibacteriales</taxon>
        <taxon>Nocardioidaceae</taxon>
        <taxon>Nocardioides</taxon>
    </lineage>
</organism>
<name>A0ABP5C8S4_9ACTN</name>
<comment type="caution">
    <text evidence="1">The sequence shown here is derived from an EMBL/GenBank/DDBJ whole genome shotgun (WGS) entry which is preliminary data.</text>
</comment>
<dbReference type="InterPro" id="IPR015943">
    <property type="entry name" value="WD40/YVTN_repeat-like_dom_sf"/>
</dbReference>
<evidence type="ECO:0000313" key="2">
    <source>
        <dbReference type="Proteomes" id="UP001500571"/>
    </source>
</evidence>
<evidence type="ECO:0000313" key="1">
    <source>
        <dbReference type="EMBL" id="GAA1959935.1"/>
    </source>
</evidence>
<dbReference type="EMBL" id="BAAAPB010000002">
    <property type="protein sequence ID" value="GAA1959935.1"/>
    <property type="molecule type" value="Genomic_DNA"/>
</dbReference>
<dbReference type="InterPro" id="IPR051200">
    <property type="entry name" value="Host-pathogen_enzymatic-act"/>
</dbReference>
<dbReference type="PANTHER" id="PTHR47197">
    <property type="entry name" value="PROTEIN NIRF"/>
    <property type="match status" value="1"/>
</dbReference>
<dbReference type="PANTHER" id="PTHR47197:SF3">
    <property type="entry name" value="DIHYDRO-HEME D1 DEHYDROGENASE"/>
    <property type="match status" value="1"/>
</dbReference>
<protein>
    <recommendedName>
        <fullName evidence="3">YncE family protein</fullName>
    </recommendedName>
</protein>
<dbReference type="Pfam" id="PF10282">
    <property type="entry name" value="Lactonase"/>
    <property type="match status" value="1"/>
</dbReference>
<accession>A0ABP5C8S4</accession>